<dbReference type="EMBL" id="RDOJ01000013">
    <property type="protein sequence ID" value="RLZ08601.1"/>
    <property type="molecule type" value="Genomic_DNA"/>
</dbReference>
<dbReference type="InterPro" id="IPR046109">
    <property type="entry name" value="DUF6046"/>
</dbReference>
<proteinExistence type="predicted"/>
<accession>A0A3L9M726</accession>
<name>A0A3L9M726_9FLAO</name>
<keyword evidence="3" id="KW-1185">Reference proteome</keyword>
<feature type="domain" description="DUF6046" evidence="1">
    <location>
        <begin position="86"/>
        <end position="204"/>
    </location>
</feature>
<dbReference type="RefSeq" id="WP_121935031.1">
    <property type="nucleotide sequence ID" value="NZ_RDOJ01000013.1"/>
</dbReference>
<evidence type="ECO:0000259" key="1">
    <source>
        <dbReference type="Pfam" id="PF19512"/>
    </source>
</evidence>
<organism evidence="2 3">
    <name type="scientific">Faecalibacter macacae</name>
    <dbReference type="NCBI Taxonomy" id="1859289"/>
    <lineage>
        <taxon>Bacteria</taxon>
        <taxon>Pseudomonadati</taxon>
        <taxon>Bacteroidota</taxon>
        <taxon>Flavobacteriia</taxon>
        <taxon>Flavobacteriales</taxon>
        <taxon>Weeksellaceae</taxon>
        <taxon>Faecalibacter</taxon>
    </lineage>
</organism>
<evidence type="ECO:0000313" key="2">
    <source>
        <dbReference type="EMBL" id="RLZ08601.1"/>
    </source>
</evidence>
<dbReference type="OrthoDB" id="1365973at2"/>
<reference evidence="2 3" key="1">
    <citation type="submission" date="2018-10" db="EMBL/GenBank/DDBJ databases">
        <authorList>
            <person name="Chen X."/>
        </authorList>
    </citation>
    <scope>NUCLEOTIDE SEQUENCE [LARGE SCALE GENOMIC DNA]</scope>
    <source>
        <strain evidence="2 3">YIM 102668</strain>
    </source>
</reference>
<dbReference type="Pfam" id="PF19512">
    <property type="entry name" value="DUF6046"/>
    <property type="match status" value="1"/>
</dbReference>
<dbReference type="Proteomes" id="UP000275348">
    <property type="component" value="Unassembled WGS sequence"/>
</dbReference>
<sequence length="207" mass="23240">MSYKLPSIFRTAFGINAPIYVADVYSNQQSPALNYSDVKFVDDQQSRELSWLGTPIMFPIKIHGGSYQFYNPKGELISETIADFQMPASSLVDFSRAKNITRTDVLGNNGTVKEIYGFDDWSIRIRGLCLNEPGVRTAEEQKQALLRIEQIAGAVDVLGSLFTEKNIHAITIESIDFQQVQGKPDVIPFEIRAISDEPLLLTLDEFE</sequence>
<dbReference type="AlphaFoldDB" id="A0A3L9M726"/>
<evidence type="ECO:0000313" key="3">
    <source>
        <dbReference type="Proteomes" id="UP000275348"/>
    </source>
</evidence>
<comment type="caution">
    <text evidence="2">The sequence shown here is derived from an EMBL/GenBank/DDBJ whole genome shotgun (WGS) entry which is preliminary data.</text>
</comment>
<protein>
    <recommendedName>
        <fullName evidence="1">DUF6046 domain-containing protein</fullName>
    </recommendedName>
</protein>
<gene>
    <name evidence="2" type="ORF">EAH69_09820</name>
</gene>